<dbReference type="EMBL" id="CM009751">
    <property type="protein sequence ID" value="PUZ66449.1"/>
    <property type="molecule type" value="Genomic_DNA"/>
</dbReference>
<keyword evidence="2" id="KW-1185">Reference proteome</keyword>
<evidence type="ECO:0000313" key="2">
    <source>
        <dbReference type="Proteomes" id="UP000244336"/>
    </source>
</evidence>
<organism evidence="1 2">
    <name type="scientific">Panicum hallii var. hallii</name>
    <dbReference type="NCBI Taxonomy" id="1504633"/>
    <lineage>
        <taxon>Eukaryota</taxon>
        <taxon>Viridiplantae</taxon>
        <taxon>Streptophyta</taxon>
        <taxon>Embryophyta</taxon>
        <taxon>Tracheophyta</taxon>
        <taxon>Spermatophyta</taxon>
        <taxon>Magnoliopsida</taxon>
        <taxon>Liliopsida</taxon>
        <taxon>Poales</taxon>
        <taxon>Poaceae</taxon>
        <taxon>PACMAD clade</taxon>
        <taxon>Panicoideae</taxon>
        <taxon>Panicodae</taxon>
        <taxon>Paniceae</taxon>
        <taxon>Panicinae</taxon>
        <taxon>Panicum</taxon>
        <taxon>Panicum sect. Panicum</taxon>
    </lineage>
</organism>
<dbReference type="Gramene" id="PUZ66449">
    <property type="protein sequence ID" value="PUZ66449"/>
    <property type="gene ID" value="GQ55_3G309100"/>
</dbReference>
<accession>A0A2T7EF45</accession>
<proteinExistence type="predicted"/>
<name>A0A2T7EF45_9POAL</name>
<gene>
    <name evidence="1" type="ORF">GQ55_3G309100</name>
</gene>
<dbReference type="AlphaFoldDB" id="A0A2T7EF45"/>
<sequence>MKSVTGSIFLVRKGFRFIYASNTCYTIPPYPINARIIRFAPSSFFPLKRQTKYAANTL</sequence>
<reference evidence="1 2" key="1">
    <citation type="submission" date="2018-04" db="EMBL/GenBank/DDBJ databases">
        <title>WGS assembly of Panicum hallii var. hallii HAL2.</title>
        <authorList>
            <person name="Lovell J."/>
            <person name="Jenkins J."/>
            <person name="Lowry D."/>
            <person name="Mamidi S."/>
            <person name="Sreedasyam A."/>
            <person name="Weng X."/>
            <person name="Barry K."/>
            <person name="Bonette J."/>
            <person name="Campitelli B."/>
            <person name="Daum C."/>
            <person name="Gordon S."/>
            <person name="Gould B."/>
            <person name="Lipzen A."/>
            <person name="MacQueen A."/>
            <person name="Palacio-Mejia J."/>
            <person name="Plott C."/>
            <person name="Shakirov E."/>
            <person name="Shu S."/>
            <person name="Yoshinaga Y."/>
            <person name="Zane M."/>
            <person name="Rokhsar D."/>
            <person name="Grimwood J."/>
            <person name="Schmutz J."/>
            <person name="Juenger T."/>
        </authorList>
    </citation>
    <scope>NUCLEOTIDE SEQUENCE [LARGE SCALE GENOMIC DNA]</scope>
    <source>
        <strain evidence="2">cv. HAL2</strain>
    </source>
</reference>
<protein>
    <submittedName>
        <fullName evidence="1">Uncharacterized protein</fullName>
    </submittedName>
</protein>
<evidence type="ECO:0000313" key="1">
    <source>
        <dbReference type="EMBL" id="PUZ66449.1"/>
    </source>
</evidence>
<dbReference type="Proteomes" id="UP000244336">
    <property type="component" value="Chromosome 3"/>
</dbReference>